<accession>A0A2V2NGU3</accession>
<proteinExistence type="predicted"/>
<keyword evidence="2" id="KW-1185">Reference proteome</keyword>
<organism evidence="1 2">
    <name type="scientific">Methanospirillum stamsii</name>
    <dbReference type="NCBI Taxonomy" id="1277351"/>
    <lineage>
        <taxon>Archaea</taxon>
        <taxon>Methanobacteriati</taxon>
        <taxon>Methanobacteriota</taxon>
        <taxon>Stenosarchaea group</taxon>
        <taxon>Methanomicrobia</taxon>
        <taxon>Methanomicrobiales</taxon>
        <taxon>Methanospirillaceae</taxon>
        <taxon>Methanospirillum</taxon>
    </lineage>
</organism>
<protein>
    <submittedName>
        <fullName evidence="1">Uncharacterized protein</fullName>
    </submittedName>
</protein>
<reference evidence="1 2" key="1">
    <citation type="submission" date="2018-05" db="EMBL/GenBank/DDBJ databases">
        <title>Draft genome of Methanospirillum stamsii Pt1.</title>
        <authorList>
            <person name="Dueholm M.S."/>
            <person name="Nielsen P.H."/>
            <person name="Bakmann L.F."/>
            <person name="Otzen D.E."/>
        </authorList>
    </citation>
    <scope>NUCLEOTIDE SEQUENCE [LARGE SCALE GENOMIC DNA]</scope>
    <source>
        <strain evidence="1 2">Pt1</strain>
    </source>
</reference>
<dbReference type="Proteomes" id="UP000245934">
    <property type="component" value="Unassembled WGS sequence"/>
</dbReference>
<name>A0A2V2NGU3_9EURY</name>
<sequence>MNEMVQLIPLIILERFTDYLARITLGYGYSVPSKVRKAHLQELLDKIDSDEIYVSQIETSGWPLVVRPVSTTSPEWFCLCENEVQE</sequence>
<evidence type="ECO:0000313" key="1">
    <source>
        <dbReference type="EMBL" id="PWR74831.1"/>
    </source>
</evidence>
<evidence type="ECO:0000313" key="2">
    <source>
        <dbReference type="Proteomes" id="UP000245934"/>
    </source>
</evidence>
<dbReference type="EMBL" id="QGMZ01000015">
    <property type="protein sequence ID" value="PWR74831.1"/>
    <property type="molecule type" value="Genomic_DNA"/>
</dbReference>
<comment type="caution">
    <text evidence="1">The sequence shown here is derived from an EMBL/GenBank/DDBJ whole genome shotgun (WGS) entry which is preliminary data.</text>
</comment>
<dbReference type="AlphaFoldDB" id="A0A2V2NGU3"/>
<gene>
    <name evidence="1" type="ORF">DLD82_08005</name>
</gene>